<reference evidence="17 18" key="1">
    <citation type="submission" date="2023-04" db="EMBL/GenBank/DDBJ databases">
        <title>A novel bacteria isolated from coastal sediment.</title>
        <authorList>
            <person name="Liu X.-J."/>
            <person name="Du Z.-J."/>
        </authorList>
    </citation>
    <scope>NUCLEOTIDE SEQUENCE [LARGE SCALE GENOMIC DNA]</scope>
    <source>
        <strain evidence="17 18">SDUM461004</strain>
    </source>
</reference>
<dbReference type="Pfam" id="PF01930">
    <property type="entry name" value="Cas_Cas4"/>
    <property type="match status" value="1"/>
</dbReference>
<feature type="compositionally biased region" description="Basic and acidic residues" evidence="15">
    <location>
        <begin position="465"/>
        <end position="474"/>
    </location>
</feature>
<accession>A0ABU1ALV7</accession>
<keyword evidence="8" id="KW-0411">Iron-sulfur</keyword>
<dbReference type="PANTHER" id="PTHR34353">
    <property type="entry name" value="CRISPR-ASSOCIATED ENDONUCLEASE CAS1 1"/>
    <property type="match status" value="1"/>
</dbReference>
<feature type="binding site" evidence="14">
    <location>
        <position position="545"/>
    </location>
    <ligand>
        <name>Mn(2+)</name>
        <dbReference type="ChEBI" id="CHEBI:29035"/>
    </ligand>
</feature>
<feature type="binding site" evidence="14">
    <location>
        <position position="530"/>
    </location>
    <ligand>
        <name>Mn(2+)</name>
        <dbReference type="ChEBI" id="CHEBI:29035"/>
    </ligand>
</feature>
<dbReference type="InterPro" id="IPR011604">
    <property type="entry name" value="PDDEXK-like_dom_sf"/>
</dbReference>
<keyword evidence="3 14" id="KW-0255">Endonuclease</keyword>
<dbReference type="NCBIfam" id="TIGR00287">
    <property type="entry name" value="cas1"/>
    <property type="match status" value="1"/>
</dbReference>
<evidence type="ECO:0000256" key="4">
    <source>
        <dbReference type="ARBA" id="ARBA00022801"/>
    </source>
</evidence>
<dbReference type="Gene3D" id="3.100.10.20">
    <property type="entry name" value="CRISPR-associated endonuclease Cas1, N-terminal domain"/>
    <property type="match status" value="1"/>
</dbReference>
<sequence>MADPDNSKEPTLLPARMLNEFVYCPRLFYYEFVEKVFVHSADTLEGAAQHKRVDAGKSNLPSVKKRKKKEAEPKINEVSEVNETIHAHSVALYSDTLRVNAKLDLVEGSTDLATGKILYQPVEYKRGRPREGDEGNELWPADKIQLGVQILLLRENGYECDAGIVFYRETRQRVRFDMDAATEAWITEQIAAARSCAQGPIPAPLDDSPKCPRCSLVGFCLPDETRLLSEFTKPDKLPESTQMDLCMDFPEIDDRINEGPFGNIPEIKLPAIKPGQDVRRLIAPGEDTRTLYLHTPGMFVGKKDEVIQAKEKKDRNGKSKVTAEFLIKDLHHLAVFGPVQVSTGVIQALCETDIPITYFSMGGWFYGMTRGHSLKNVFTRIEQFRHAADPELAINHARLFVHGKIRNQRTLLMRNHLDAPKQTLRHMKWAAQAALTAHSIPNLLGIEGAAARAYFSEFNGMIKHRGESPRKAEQNDGQQAQFPFDFNGRNRRPPRDPVNALLSLAYSLLAKDANLAAYSAGFDPYVGFYHQPRFGRPALALDLMEEFRPIVAESVVLTLINNGMLQENDFYRAGEAVTLTQRGRKTFFMAYEKRVNSAITHPVFGYQVSYRRAMELQFRLLARVLTGEIEQYMPFTIR</sequence>
<feature type="region of interest" description="Disordered" evidence="15">
    <location>
        <begin position="465"/>
        <end position="492"/>
    </location>
</feature>
<dbReference type="Gene3D" id="3.90.320.10">
    <property type="match status" value="1"/>
</dbReference>
<feature type="domain" description="DUF83" evidence="16">
    <location>
        <begin position="18"/>
        <end position="221"/>
    </location>
</feature>
<dbReference type="InterPro" id="IPR022765">
    <property type="entry name" value="Dna2/Cas4_DUF83"/>
</dbReference>
<dbReference type="EMBL" id="JARXIC010000033">
    <property type="protein sequence ID" value="MDQ8195792.1"/>
    <property type="molecule type" value="Genomic_DNA"/>
</dbReference>
<dbReference type="CDD" id="cd09634">
    <property type="entry name" value="Cas1_I-II-III"/>
    <property type="match status" value="1"/>
</dbReference>
<comment type="caution">
    <text evidence="17">The sequence shown here is derived from an EMBL/GenBank/DDBJ whole genome shotgun (WGS) entry which is preliminary data.</text>
</comment>
<keyword evidence="2 14" id="KW-0479">Metal-binding</keyword>
<dbReference type="InterPro" id="IPR050646">
    <property type="entry name" value="Cas1"/>
</dbReference>
<dbReference type="InterPro" id="IPR013343">
    <property type="entry name" value="CRISPR-assoc_prot_Cas4"/>
</dbReference>
<keyword evidence="18" id="KW-1185">Reference proteome</keyword>
<evidence type="ECO:0000256" key="13">
    <source>
        <dbReference type="ARBA" id="ARBA00038592"/>
    </source>
</evidence>
<comment type="catalytic activity">
    <reaction evidence="12">
        <text>exonucleolytic cleavage in the 5'- to 3'-direction to yield nucleoside 3'-phosphates.</text>
        <dbReference type="EC" id="3.1.12.1"/>
    </reaction>
</comment>
<dbReference type="Gene3D" id="1.20.120.920">
    <property type="entry name" value="CRISPR-associated endonuclease Cas1, C-terminal domain"/>
    <property type="match status" value="1"/>
</dbReference>
<name>A0ABU1ALV7_9BACT</name>
<evidence type="ECO:0000256" key="10">
    <source>
        <dbReference type="ARBA" id="ARBA00023125"/>
    </source>
</evidence>
<evidence type="ECO:0000256" key="6">
    <source>
        <dbReference type="ARBA" id="ARBA00022842"/>
    </source>
</evidence>
<dbReference type="NCBIfam" id="TIGR00372">
    <property type="entry name" value="cas4"/>
    <property type="match status" value="1"/>
</dbReference>
<evidence type="ECO:0000256" key="7">
    <source>
        <dbReference type="ARBA" id="ARBA00023004"/>
    </source>
</evidence>
<keyword evidence="5" id="KW-0269">Exonuclease</keyword>
<dbReference type="RefSeq" id="WP_308986241.1">
    <property type="nucleotide sequence ID" value="NZ_JARXIC010000033.1"/>
</dbReference>
<gene>
    <name evidence="14 17" type="primary">cas1</name>
    <name evidence="17" type="ORF">QEH59_15270</name>
</gene>
<keyword evidence="4 14" id="KW-0378">Hydrolase</keyword>
<evidence type="ECO:0000313" key="18">
    <source>
        <dbReference type="Proteomes" id="UP001243717"/>
    </source>
</evidence>
<evidence type="ECO:0000256" key="9">
    <source>
        <dbReference type="ARBA" id="ARBA00023118"/>
    </source>
</evidence>
<evidence type="ECO:0000259" key="16">
    <source>
        <dbReference type="Pfam" id="PF01930"/>
    </source>
</evidence>
<keyword evidence="11 14" id="KW-0464">Manganese</keyword>
<evidence type="ECO:0000256" key="8">
    <source>
        <dbReference type="ARBA" id="ARBA00023014"/>
    </source>
</evidence>
<dbReference type="GO" id="GO:0004519">
    <property type="term" value="F:endonuclease activity"/>
    <property type="evidence" value="ECO:0007669"/>
    <property type="project" value="UniProtKB-KW"/>
</dbReference>
<evidence type="ECO:0000256" key="14">
    <source>
        <dbReference type="HAMAP-Rule" id="MF_01470"/>
    </source>
</evidence>
<dbReference type="EC" id="3.1.-.-" evidence="14"/>
<dbReference type="HAMAP" id="MF_01470">
    <property type="entry name" value="Cas1"/>
    <property type="match status" value="1"/>
</dbReference>
<keyword evidence="1 14" id="KW-0540">Nuclease</keyword>
<evidence type="ECO:0000256" key="2">
    <source>
        <dbReference type="ARBA" id="ARBA00022723"/>
    </source>
</evidence>
<comment type="similarity">
    <text evidence="14">Belongs to the CRISPR-associated endonuclease Cas1 family.</text>
</comment>
<keyword evidence="6 14" id="KW-0460">Magnesium</keyword>
<feature type="binding site" evidence="14">
    <location>
        <position position="447"/>
    </location>
    <ligand>
        <name>Mn(2+)</name>
        <dbReference type="ChEBI" id="CHEBI:29035"/>
    </ligand>
</feature>
<keyword evidence="9 14" id="KW-0051">Antiviral defense</keyword>
<dbReference type="Proteomes" id="UP001243717">
    <property type="component" value="Unassembled WGS sequence"/>
</dbReference>
<evidence type="ECO:0000313" key="17">
    <source>
        <dbReference type="EMBL" id="MDQ8195792.1"/>
    </source>
</evidence>
<evidence type="ECO:0000256" key="3">
    <source>
        <dbReference type="ARBA" id="ARBA00022759"/>
    </source>
</evidence>
<proteinExistence type="inferred from homology"/>
<comment type="subunit">
    <text evidence="13 14">Homodimer, forms a heterotetramer with a Cas2 homodimer.</text>
</comment>
<evidence type="ECO:0000256" key="1">
    <source>
        <dbReference type="ARBA" id="ARBA00022722"/>
    </source>
</evidence>
<dbReference type="InterPro" id="IPR002729">
    <property type="entry name" value="CRISPR-assoc_Cas1"/>
</dbReference>
<evidence type="ECO:0000256" key="15">
    <source>
        <dbReference type="SAM" id="MobiDB-lite"/>
    </source>
</evidence>
<evidence type="ECO:0000256" key="11">
    <source>
        <dbReference type="ARBA" id="ARBA00023211"/>
    </source>
</evidence>
<evidence type="ECO:0000256" key="5">
    <source>
        <dbReference type="ARBA" id="ARBA00022839"/>
    </source>
</evidence>
<dbReference type="InterPro" id="IPR042206">
    <property type="entry name" value="CRISPR-assoc_Cas1_C"/>
</dbReference>
<comment type="cofactor">
    <cofactor evidence="14">
        <name>Mg(2+)</name>
        <dbReference type="ChEBI" id="CHEBI:18420"/>
    </cofactor>
    <cofactor evidence="14">
        <name>Mn(2+)</name>
        <dbReference type="ChEBI" id="CHEBI:29035"/>
    </cofactor>
</comment>
<protein>
    <recommendedName>
        <fullName evidence="14">CRISPR-associated endonuclease Cas1</fullName>
        <ecNumber evidence="14">3.1.-.-</ecNumber>
    </recommendedName>
</protein>
<feature type="region of interest" description="Disordered" evidence="15">
    <location>
        <begin position="49"/>
        <end position="71"/>
    </location>
</feature>
<dbReference type="InterPro" id="IPR042211">
    <property type="entry name" value="CRISPR-assoc_Cas1_N"/>
</dbReference>
<comment type="function">
    <text evidence="14">CRISPR (clustered regularly interspaced short palindromic repeat), is an adaptive immune system that provides protection against mobile genetic elements (viruses, transposable elements and conjugative plasmids). CRISPR clusters contain spacers, sequences complementary to antecedent mobile elements, and target invading nucleic acids. CRISPR clusters are transcribed and processed into CRISPR RNA (crRNA). Acts as a dsDNA endonuclease. Involved in the integration of spacer DNA into the CRISPR cassette.</text>
</comment>
<organism evidence="17 18">
    <name type="scientific">Thalassobacterium sedimentorum</name>
    <dbReference type="NCBI Taxonomy" id="3041258"/>
    <lineage>
        <taxon>Bacteria</taxon>
        <taxon>Pseudomonadati</taxon>
        <taxon>Verrucomicrobiota</taxon>
        <taxon>Opitutia</taxon>
        <taxon>Puniceicoccales</taxon>
        <taxon>Coraliomargaritaceae</taxon>
        <taxon>Thalassobacterium</taxon>
    </lineage>
</organism>
<dbReference type="Pfam" id="PF01867">
    <property type="entry name" value="Cas_Cas1"/>
    <property type="match status" value="1"/>
</dbReference>
<keyword evidence="10 14" id="KW-0238">DNA-binding</keyword>
<evidence type="ECO:0000256" key="12">
    <source>
        <dbReference type="ARBA" id="ARBA00033996"/>
    </source>
</evidence>
<dbReference type="PANTHER" id="PTHR34353:SF2">
    <property type="entry name" value="CRISPR-ASSOCIATED ENDONUCLEASE CAS1 1"/>
    <property type="match status" value="1"/>
</dbReference>
<keyword evidence="7" id="KW-0408">Iron</keyword>